<dbReference type="RefSeq" id="WP_126612093.1">
    <property type="nucleotide sequence ID" value="NZ_CP034562.1"/>
</dbReference>
<sequence length="264" mass="30150">MQKVSVITISYNCESEIEPTLKSVIAQDYIAIEFVVIDGASKDTTFDIISRYKNNIDVLVSEADKGIYDAMNKGVQKASGDWVIFMNAGDTFYNEKAISSIMNKADKDTQLLYGDHEVVYDHLTKIKSGIPAENLWKGMICSHQALFVKRNLLLSHPFEWKNWKISADFHFIFNRWQEGCKFQHVPVFIAKFAAGGLSEVSSVPSKIETWSIVKEKINTKEVDNYYSKLIRYEKLVNIPRNLLGAKSFELLMKLKNKMTGKNLK</sequence>
<evidence type="ECO:0000313" key="3">
    <source>
        <dbReference type="Proteomes" id="UP000267268"/>
    </source>
</evidence>
<keyword evidence="3" id="KW-1185">Reference proteome</keyword>
<evidence type="ECO:0000313" key="2">
    <source>
        <dbReference type="EMBL" id="AZQ61524.1"/>
    </source>
</evidence>
<dbReference type="SUPFAM" id="SSF53448">
    <property type="entry name" value="Nucleotide-diphospho-sugar transferases"/>
    <property type="match status" value="1"/>
</dbReference>
<dbReference type="InterPro" id="IPR001173">
    <property type="entry name" value="Glyco_trans_2-like"/>
</dbReference>
<proteinExistence type="predicted"/>
<dbReference type="EMBL" id="CP034562">
    <property type="protein sequence ID" value="AZQ61524.1"/>
    <property type="molecule type" value="Genomic_DNA"/>
</dbReference>
<feature type="domain" description="Glycosyltransferase 2-like" evidence="1">
    <location>
        <begin position="5"/>
        <end position="131"/>
    </location>
</feature>
<dbReference type="Proteomes" id="UP000267268">
    <property type="component" value="Chromosome 1"/>
</dbReference>
<dbReference type="OrthoDB" id="9788101at2"/>
<dbReference type="InterPro" id="IPR029044">
    <property type="entry name" value="Nucleotide-diphossugar_trans"/>
</dbReference>
<accession>A0A3S9P008</accession>
<dbReference type="PANTHER" id="PTHR22916">
    <property type="entry name" value="GLYCOSYLTRANSFERASE"/>
    <property type="match status" value="1"/>
</dbReference>
<evidence type="ECO:0000259" key="1">
    <source>
        <dbReference type="Pfam" id="PF00535"/>
    </source>
</evidence>
<dbReference type="Pfam" id="PF00535">
    <property type="entry name" value="Glycos_transf_2"/>
    <property type="match status" value="1"/>
</dbReference>
<gene>
    <name evidence="2" type="ORF">EI427_04555</name>
</gene>
<dbReference type="AlphaFoldDB" id="A0A3S9P008"/>
<dbReference type="Gene3D" id="3.90.550.10">
    <property type="entry name" value="Spore Coat Polysaccharide Biosynthesis Protein SpsA, Chain A"/>
    <property type="match status" value="1"/>
</dbReference>
<protein>
    <submittedName>
        <fullName evidence="2">Glycosyltransferase</fullName>
    </submittedName>
</protein>
<keyword evidence="2" id="KW-0808">Transferase</keyword>
<reference evidence="2 3" key="1">
    <citation type="submission" date="2018-12" db="EMBL/GenBank/DDBJ databases">
        <title>Flammeovirga pectinis sp. nov., isolated from the gut of the Korean scallop, Patinopecten yessoensis.</title>
        <authorList>
            <person name="Bae J.-W."/>
            <person name="Jeong Y.-S."/>
            <person name="Kang W."/>
        </authorList>
    </citation>
    <scope>NUCLEOTIDE SEQUENCE [LARGE SCALE GENOMIC DNA]</scope>
    <source>
        <strain evidence="2 3">L12M1</strain>
    </source>
</reference>
<dbReference type="PANTHER" id="PTHR22916:SF67">
    <property type="entry name" value="COLANIC ACID BIOSYNTHESIS GLYCOSYL TRANSFERASE WCAE-RELATED"/>
    <property type="match status" value="1"/>
</dbReference>
<dbReference type="GO" id="GO:0016758">
    <property type="term" value="F:hexosyltransferase activity"/>
    <property type="evidence" value="ECO:0007669"/>
    <property type="project" value="UniProtKB-ARBA"/>
</dbReference>
<organism evidence="2 3">
    <name type="scientific">Flammeovirga pectinis</name>
    <dbReference type="NCBI Taxonomy" id="2494373"/>
    <lineage>
        <taxon>Bacteria</taxon>
        <taxon>Pseudomonadati</taxon>
        <taxon>Bacteroidota</taxon>
        <taxon>Cytophagia</taxon>
        <taxon>Cytophagales</taxon>
        <taxon>Flammeovirgaceae</taxon>
        <taxon>Flammeovirga</taxon>
    </lineage>
</organism>
<dbReference type="CDD" id="cd06433">
    <property type="entry name" value="GT_2_WfgS_like"/>
    <property type="match status" value="1"/>
</dbReference>
<dbReference type="KEGG" id="fll:EI427_04555"/>
<name>A0A3S9P008_9BACT</name>